<dbReference type="GO" id="GO:0016491">
    <property type="term" value="F:oxidoreductase activity"/>
    <property type="evidence" value="ECO:0007669"/>
    <property type="project" value="UniProtKB-KW"/>
</dbReference>
<evidence type="ECO:0000256" key="3">
    <source>
        <dbReference type="ARBA" id="ARBA00023002"/>
    </source>
</evidence>
<organism evidence="6 7">
    <name type="scientific">Desulfomicrobium apsheronum</name>
    <dbReference type="NCBI Taxonomy" id="52560"/>
    <lineage>
        <taxon>Bacteria</taxon>
        <taxon>Pseudomonadati</taxon>
        <taxon>Thermodesulfobacteriota</taxon>
        <taxon>Desulfovibrionia</taxon>
        <taxon>Desulfovibrionales</taxon>
        <taxon>Desulfomicrobiaceae</taxon>
        <taxon>Desulfomicrobium</taxon>
    </lineage>
</organism>
<dbReference type="STRING" id="52560.SAMN04488082_11115"/>
<evidence type="ECO:0000256" key="4">
    <source>
        <dbReference type="ARBA" id="ARBA00023004"/>
    </source>
</evidence>
<sequence>MDHRNRQPLTFTADVIVVGAGPSGVSAALAAAKAGAQVLLVDEHSKPGGTLDHAGLHTICGLYLPDRSKATYVSDRARMWAQAVGNKPRRIGRVHVLPIDPGQFSQTASKMLETQPTIQASFNTRLQPRDHLVFRSLIDATGQASILSMADLPTTATEPTCPGVGFSIGGIDHGEAWSSLQVLRQLAQASRRFLPSFLPWDKKSREVQGILNLPPEFHAEKPVRLAEHAQECLGIMLADLRQTCAAFKSARLEWSGKKVGLRSGRVFAGFLRLDEEMLRKDCTAYPGIRGYWPAEWWRDLRGPRYIYPHPKGFAIPDECLRASRSPSIYTAGMSLSSSSLGQAAARVAGVCIETGHRAGELAAQDARRSASSRLVLKQATAAT</sequence>
<dbReference type="SUPFAM" id="SSF51905">
    <property type="entry name" value="FAD/NAD(P)-binding domain"/>
    <property type="match status" value="1"/>
</dbReference>
<gene>
    <name evidence="6" type="ORF">SAMN04488082_11115</name>
</gene>
<keyword evidence="1" id="KW-0004">4Fe-4S</keyword>
<keyword evidence="3" id="KW-0560">Oxidoreductase</keyword>
<dbReference type="InterPro" id="IPR036188">
    <property type="entry name" value="FAD/NAD-bd_sf"/>
</dbReference>
<evidence type="ECO:0000313" key="7">
    <source>
        <dbReference type="Proteomes" id="UP000198635"/>
    </source>
</evidence>
<dbReference type="RefSeq" id="WP_177193123.1">
    <property type="nucleotide sequence ID" value="NZ_FORX01000011.1"/>
</dbReference>
<dbReference type="PANTHER" id="PTHR43498:SF1">
    <property type="entry name" value="COB--COM HETERODISULFIDE REDUCTASE IRON-SULFUR SUBUNIT A"/>
    <property type="match status" value="1"/>
</dbReference>
<dbReference type="GO" id="GO:0051539">
    <property type="term" value="F:4 iron, 4 sulfur cluster binding"/>
    <property type="evidence" value="ECO:0007669"/>
    <property type="project" value="UniProtKB-KW"/>
</dbReference>
<keyword evidence="2" id="KW-0479">Metal-binding</keyword>
<dbReference type="PRINTS" id="PR00411">
    <property type="entry name" value="PNDRDTASEI"/>
</dbReference>
<evidence type="ECO:0000313" key="6">
    <source>
        <dbReference type="EMBL" id="SFJ97990.1"/>
    </source>
</evidence>
<dbReference type="AlphaFoldDB" id="A0A1I3VS42"/>
<keyword evidence="5" id="KW-0411">Iron-sulfur</keyword>
<keyword evidence="7" id="KW-1185">Reference proteome</keyword>
<dbReference type="EMBL" id="FORX01000011">
    <property type="protein sequence ID" value="SFJ97990.1"/>
    <property type="molecule type" value="Genomic_DNA"/>
</dbReference>
<dbReference type="Pfam" id="PF12831">
    <property type="entry name" value="FAD_oxidored"/>
    <property type="match status" value="1"/>
</dbReference>
<evidence type="ECO:0000256" key="2">
    <source>
        <dbReference type="ARBA" id="ARBA00022723"/>
    </source>
</evidence>
<keyword evidence="4" id="KW-0408">Iron</keyword>
<evidence type="ECO:0000256" key="1">
    <source>
        <dbReference type="ARBA" id="ARBA00022485"/>
    </source>
</evidence>
<reference evidence="7" key="1">
    <citation type="submission" date="2016-10" db="EMBL/GenBank/DDBJ databases">
        <authorList>
            <person name="Varghese N."/>
            <person name="Submissions S."/>
        </authorList>
    </citation>
    <scope>NUCLEOTIDE SEQUENCE [LARGE SCALE GENOMIC DNA]</scope>
    <source>
        <strain evidence="7">DSM 5918</strain>
    </source>
</reference>
<name>A0A1I3VS42_9BACT</name>
<dbReference type="PANTHER" id="PTHR43498">
    <property type="entry name" value="FERREDOXIN:COB-COM HETERODISULFIDE REDUCTASE SUBUNIT A"/>
    <property type="match status" value="1"/>
</dbReference>
<protein>
    <submittedName>
        <fullName evidence="6">FAD dependent oxidoreductase</fullName>
    </submittedName>
</protein>
<dbReference type="Gene3D" id="3.50.50.60">
    <property type="entry name" value="FAD/NAD(P)-binding domain"/>
    <property type="match status" value="1"/>
</dbReference>
<dbReference type="Proteomes" id="UP000198635">
    <property type="component" value="Unassembled WGS sequence"/>
</dbReference>
<dbReference type="GO" id="GO:0046872">
    <property type="term" value="F:metal ion binding"/>
    <property type="evidence" value="ECO:0007669"/>
    <property type="project" value="UniProtKB-KW"/>
</dbReference>
<proteinExistence type="predicted"/>
<accession>A0A1I3VS42</accession>
<evidence type="ECO:0000256" key="5">
    <source>
        <dbReference type="ARBA" id="ARBA00023014"/>
    </source>
</evidence>
<dbReference type="InterPro" id="IPR039650">
    <property type="entry name" value="HdrA-like"/>
</dbReference>